<dbReference type="PIRSF" id="PIRSF036431">
    <property type="entry name" value="STHK_DctB"/>
    <property type="match status" value="1"/>
</dbReference>
<dbReference type="InterPro" id="IPR003594">
    <property type="entry name" value="HATPase_dom"/>
</dbReference>
<comment type="catalytic activity">
    <reaction evidence="1">
        <text>ATP + protein L-histidine = ADP + protein N-phospho-L-histidine.</text>
        <dbReference type="EC" id="2.7.13.3"/>
    </reaction>
</comment>
<dbReference type="PANTHER" id="PTHR43065:SF46">
    <property type="entry name" value="C4-DICARBOXYLATE TRANSPORT SENSOR PROTEIN DCTB"/>
    <property type="match status" value="1"/>
</dbReference>
<keyword evidence="11" id="KW-0902">Two-component regulatory system</keyword>
<evidence type="ECO:0000256" key="9">
    <source>
        <dbReference type="ARBA" id="ARBA00022840"/>
    </source>
</evidence>
<dbReference type="InterPro" id="IPR036097">
    <property type="entry name" value="HisK_dim/P_sf"/>
</dbReference>
<dbReference type="Gene3D" id="3.30.450.20">
    <property type="entry name" value="PAS domain"/>
    <property type="match status" value="2"/>
</dbReference>
<dbReference type="InterPro" id="IPR005467">
    <property type="entry name" value="His_kinase_dom"/>
</dbReference>
<evidence type="ECO:0000256" key="12">
    <source>
        <dbReference type="SAM" id="Coils"/>
    </source>
</evidence>
<keyword evidence="17" id="KW-1185">Reference proteome</keyword>
<feature type="signal peptide" evidence="14">
    <location>
        <begin position="1"/>
        <end position="20"/>
    </location>
</feature>
<dbReference type="Gene3D" id="1.10.287.130">
    <property type="match status" value="1"/>
</dbReference>
<dbReference type="SUPFAM" id="SSF103190">
    <property type="entry name" value="Sensory domain-like"/>
    <property type="match status" value="1"/>
</dbReference>
<evidence type="ECO:0000313" key="16">
    <source>
        <dbReference type="EMBL" id="MDR6512226.1"/>
    </source>
</evidence>
<dbReference type="Proteomes" id="UP001184150">
    <property type="component" value="Unassembled WGS sequence"/>
</dbReference>
<proteinExistence type="predicted"/>
<evidence type="ECO:0000256" key="5">
    <source>
        <dbReference type="ARBA" id="ARBA00022679"/>
    </source>
</evidence>
<keyword evidence="7" id="KW-0547">Nucleotide-binding</keyword>
<accession>A0ABU1MQD8</accession>
<evidence type="ECO:0000259" key="15">
    <source>
        <dbReference type="PROSITE" id="PS50109"/>
    </source>
</evidence>
<dbReference type="InterPro" id="IPR036890">
    <property type="entry name" value="HATPase_C_sf"/>
</dbReference>
<keyword evidence="10 13" id="KW-1133">Transmembrane helix</keyword>
<dbReference type="Gene3D" id="6.10.250.3020">
    <property type="match status" value="1"/>
</dbReference>
<feature type="coiled-coil region" evidence="12">
    <location>
        <begin position="326"/>
        <end position="360"/>
    </location>
</feature>
<keyword evidence="12" id="KW-0175">Coiled coil</keyword>
<organism evidence="16 17">
    <name type="scientific">Novosphingobium capsulatum</name>
    <dbReference type="NCBI Taxonomy" id="13688"/>
    <lineage>
        <taxon>Bacteria</taxon>
        <taxon>Pseudomonadati</taxon>
        <taxon>Pseudomonadota</taxon>
        <taxon>Alphaproteobacteria</taxon>
        <taxon>Sphingomonadales</taxon>
        <taxon>Sphingomonadaceae</taxon>
        <taxon>Novosphingobium</taxon>
    </lineage>
</organism>
<dbReference type="Pfam" id="PF02518">
    <property type="entry name" value="HATPase_c"/>
    <property type="match status" value="1"/>
</dbReference>
<protein>
    <recommendedName>
        <fullName evidence="3">histidine kinase</fullName>
        <ecNumber evidence="3">2.7.13.3</ecNumber>
    </recommendedName>
</protein>
<evidence type="ECO:0000256" key="1">
    <source>
        <dbReference type="ARBA" id="ARBA00000085"/>
    </source>
</evidence>
<dbReference type="PROSITE" id="PS50109">
    <property type="entry name" value="HIS_KIN"/>
    <property type="match status" value="1"/>
</dbReference>
<evidence type="ECO:0000313" key="17">
    <source>
        <dbReference type="Proteomes" id="UP001184150"/>
    </source>
</evidence>
<keyword evidence="8 16" id="KW-0418">Kinase</keyword>
<feature type="chain" id="PRO_5047533055" description="histidine kinase" evidence="14">
    <location>
        <begin position="21"/>
        <end position="577"/>
    </location>
</feature>
<feature type="transmembrane region" description="Helical" evidence="13">
    <location>
        <begin position="289"/>
        <end position="309"/>
    </location>
</feature>
<dbReference type="Gene3D" id="3.30.565.10">
    <property type="entry name" value="Histidine kinase-like ATPase, C-terminal domain"/>
    <property type="match status" value="1"/>
</dbReference>
<dbReference type="InterPro" id="IPR017055">
    <property type="entry name" value="Sig_transdc_His_kinase_DctB"/>
</dbReference>
<comment type="caution">
    <text evidence="16">The sequence shown here is derived from an EMBL/GenBank/DDBJ whole genome shotgun (WGS) entry which is preliminary data.</text>
</comment>
<evidence type="ECO:0000256" key="2">
    <source>
        <dbReference type="ARBA" id="ARBA00004651"/>
    </source>
</evidence>
<comment type="subcellular location">
    <subcellularLocation>
        <location evidence="2">Cell membrane</location>
        <topology evidence="2">Multi-pass membrane protein</topology>
    </subcellularLocation>
</comment>
<evidence type="ECO:0000256" key="4">
    <source>
        <dbReference type="ARBA" id="ARBA00022475"/>
    </source>
</evidence>
<keyword evidence="13" id="KW-0472">Membrane</keyword>
<evidence type="ECO:0000256" key="7">
    <source>
        <dbReference type="ARBA" id="ARBA00022741"/>
    </source>
</evidence>
<name>A0ABU1MQD8_9SPHN</name>
<evidence type="ECO:0000256" key="14">
    <source>
        <dbReference type="SAM" id="SignalP"/>
    </source>
</evidence>
<evidence type="ECO:0000256" key="11">
    <source>
        <dbReference type="ARBA" id="ARBA00023012"/>
    </source>
</evidence>
<dbReference type="EC" id="2.7.13.3" evidence="3"/>
<reference evidence="16 17" key="1">
    <citation type="submission" date="2023-07" db="EMBL/GenBank/DDBJ databases">
        <title>Sorghum-associated microbial communities from plants grown in Nebraska, USA.</title>
        <authorList>
            <person name="Schachtman D."/>
        </authorList>
    </citation>
    <scope>NUCLEOTIDE SEQUENCE [LARGE SCALE GENOMIC DNA]</scope>
    <source>
        <strain evidence="16 17">DS1027</strain>
    </source>
</reference>
<dbReference type="GO" id="GO:0004673">
    <property type="term" value="F:protein histidine kinase activity"/>
    <property type="evidence" value="ECO:0007669"/>
    <property type="project" value="UniProtKB-EC"/>
</dbReference>
<keyword evidence="9" id="KW-0067">ATP-binding</keyword>
<evidence type="ECO:0000256" key="13">
    <source>
        <dbReference type="SAM" id="Phobius"/>
    </source>
</evidence>
<evidence type="ECO:0000256" key="6">
    <source>
        <dbReference type="ARBA" id="ARBA00022692"/>
    </source>
</evidence>
<evidence type="ECO:0000256" key="3">
    <source>
        <dbReference type="ARBA" id="ARBA00012438"/>
    </source>
</evidence>
<dbReference type="EMBL" id="JAVDRD010000008">
    <property type="protein sequence ID" value="MDR6512226.1"/>
    <property type="molecule type" value="Genomic_DNA"/>
</dbReference>
<gene>
    <name evidence="16" type="ORF">J2792_003109</name>
</gene>
<dbReference type="SUPFAM" id="SSF55874">
    <property type="entry name" value="ATPase domain of HSP90 chaperone/DNA topoisomerase II/histidine kinase"/>
    <property type="match status" value="1"/>
</dbReference>
<dbReference type="SMART" id="SM00387">
    <property type="entry name" value="HATPase_c"/>
    <property type="match status" value="1"/>
</dbReference>
<keyword evidence="5 16" id="KW-0808">Transferase</keyword>
<sequence>MNRFRAVAMVLVAAVLVAMAAAGVAGAITRHVMLARLQTRAGQDLRLRQALLTSEIARFRLLPRALADDRDLVAATPVPGHTPAPAAQAALNRKLEALAQEFGAAAIYVIDRQGMAFGASNWRQPHSFIGRDYTFRPYFQQALQTGQAQQFALGTASHRPGLYLATRAAGGAAVVVVKLEFDGIESAWRRAGGITYVTDRAGVILVASRPAWRFAATTPLDPGLARVERLSLGVAALPTAPFALARDGMVVPAGTDTPHLAVATAPDAAGWRVNLALPLAGAVYPAVRVAQAITALIVLLIGAVAAALVERARQRRRRTAQLESAVAQATAELRSEIHERAAAEARAATLREGLRQANRLATLGQVTASVAHETAQPVAAIRNYAASATLLLNRGESAEVAQNLAAITRLADRIGAVTEHLRGFVRKGSRGDGAVPLAEAIDGARLILKEQLGRVALSLPAPDPAWQVRAEKTRLEQVLVIVLQNAIEALAGTAAPAIRLDIRRDGAMVDVDIADNGPGLAPDIAPRLFTPFATSRPMGLGLGLVIAKDIMEEFGGSLVHVPSPTGACFRISLAVAE</sequence>
<keyword evidence="4" id="KW-1003">Cell membrane</keyword>
<dbReference type="SUPFAM" id="SSF47384">
    <property type="entry name" value="Homodimeric domain of signal transducing histidine kinase"/>
    <property type="match status" value="1"/>
</dbReference>
<keyword evidence="6 13" id="KW-0812">Transmembrane</keyword>
<evidence type="ECO:0000256" key="10">
    <source>
        <dbReference type="ARBA" id="ARBA00022989"/>
    </source>
</evidence>
<dbReference type="InterPro" id="IPR004358">
    <property type="entry name" value="Sig_transdc_His_kin-like_C"/>
</dbReference>
<dbReference type="InterPro" id="IPR029151">
    <property type="entry name" value="Sensor-like_sf"/>
</dbReference>
<keyword evidence="14" id="KW-0732">Signal</keyword>
<feature type="domain" description="Histidine kinase" evidence="15">
    <location>
        <begin position="369"/>
        <end position="577"/>
    </location>
</feature>
<dbReference type="PANTHER" id="PTHR43065">
    <property type="entry name" value="SENSOR HISTIDINE KINASE"/>
    <property type="match status" value="1"/>
</dbReference>
<evidence type="ECO:0000256" key="8">
    <source>
        <dbReference type="ARBA" id="ARBA00022777"/>
    </source>
</evidence>
<dbReference type="PRINTS" id="PR00344">
    <property type="entry name" value="BCTRLSENSOR"/>
</dbReference>
<dbReference type="RefSeq" id="WP_374709433.1">
    <property type="nucleotide sequence ID" value="NZ_JAVDRD010000008.1"/>
</dbReference>